<comment type="catalytic activity">
    <reaction evidence="6">
        <text>a thymidine in DNA + NAD(+) = an N-(ADP-alpha-D-ribosyl)-thymidine in DNA + nicotinamide + H(+)</text>
        <dbReference type="Rhea" id="RHEA:71651"/>
        <dbReference type="Rhea" id="RHEA-COMP:13556"/>
        <dbReference type="Rhea" id="RHEA-COMP:18051"/>
        <dbReference type="ChEBI" id="CHEBI:15378"/>
        <dbReference type="ChEBI" id="CHEBI:17154"/>
        <dbReference type="ChEBI" id="CHEBI:57540"/>
        <dbReference type="ChEBI" id="CHEBI:137386"/>
        <dbReference type="ChEBI" id="CHEBI:191199"/>
    </reaction>
</comment>
<evidence type="ECO:0000256" key="6">
    <source>
        <dbReference type="PROSITE-ProRule" id="PRU01362"/>
    </source>
</evidence>
<feature type="domain" description="DarT" evidence="7">
    <location>
        <begin position="7"/>
        <end position="213"/>
    </location>
</feature>
<evidence type="ECO:0000256" key="5">
    <source>
        <dbReference type="ARBA" id="ARBA00023125"/>
    </source>
</evidence>
<gene>
    <name evidence="8" type="ORF">AW08_02962</name>
</gene>
<keyword evidence="2 6" id="KW-0328">Glycosyltransferase</keyword>
<feature type="binding site" evidence="6">
    <location>
        <position position="52"/>
    </location>
    <ligand>
        <name>NAD(+)</name>
        <dbReference type="ChEBI" id="CHEBI:57540"/>
    </ligand>
</feature>
<evidence type="ECO:0000256" key="1">
    <source>
        <dbReference type="ARBA" id="ARBA00022649"/>
    </source>
</evidence>
<comment type="caution">
    <text evidence="6">Lacks conserved residue(s) required for the propagation of feature annotation.</text>
</comment>
<evidence type="ECO:0000313" key="8">
    <source>
        <dbReference type="EMBL" id="EXI65750.1"/>
    </source>
</evidence>
<keyword evidence="1 6" id="KW-1277">Toxin-antitoxin system</keyword>
<comment type="caution">
    <text evidence="8">The sequence shown here is derived from an EMBL/GenBank/DDBJ whole genome shotgun (WGS) entry which is preliminary data.</text>
</comment>
<reference evidence="8" key="1">
    <citation type="submission" date="2014-02" db="EMBL/GenBank/DDBJ databases">
        <title>Expanding our view of genomic diversity in Candidatus Accumulibacter clades.</title>
        <authorList>
            <person name="Skennerton C.T."/>
            <person name="Barr J.J."/>
            <person name="Slater F.R."/>
            <person name="Bond P.L."/>
            <person name="Tyson G.W."/>
        </authorList>
    </citation>
    <scope>NUCLEOTIDE SEQUENCE [LARGE SCALE GENOMIC DNA]</scope>
</reference>
<protein>
    <recommendedName>
        <fullName evidence="7">DarT domain-containing protein</fullName>
    </recommendedName>
</protein>
<dbReference type="STRING" id="1454001.AW08_02962"/>
<dbReference type="PATRIC" id="fig|1454001.3.peg.3006"/>
<evidence type="ECO:0000256" key="2">
    <source>
        <dbReference type="ARBA" id="ARBA00022676"/>
    </source>
</evidence>
<sequence>MTVPARPKLYHIAHVDRLPSIVADQCLWCDREVVRRAPAGTTIGMNSIKQRRLNELRLTSRPALLVGDCVPFYFCPRSVMLYLIYRGNHAELSYRGGQGPIVHFEADLHAVVAWADAQPRRWAFTLSNAGGRDFEDRNDLGQLGEIDWNAVRARDWQHCSYGKQAEFLLEQSFPWHLVERIGVQSRPTYTLAVNALPAHGHRPPVEIRPEWYY</sequence>
<comment type="similarity">
    <text evidence="6">Belongs to the DarT ADP-ribosyltransferase family.</text>
</comment>
<dbReference type="AlphaFoldDB" id="A0A011NMR5"/>
<keyword evidence="9" id="KW-1185">Reference proteome</keyword>
<dbReference type="Proteomes" id="UP000020218">
    <property type="component" value="Unassembled WGS sequence"/>
</dbReference>
<feature type="active site" evidence="6">
    <location>
        <position position="166"/>
    </location>
</feature>
<evidence type="ECO:0000256" key="3">
    <source>
        <dbReference type="ARBA" id="ARBA00022679"/>
    </source>
</evidence>
<accession>A0A011NMR5</accession>
<dbReference type="GO" id="GO:0003677">
    <property type="term" value="F:DNA binding"/>
    <property type="evidence" value="ECO:0007669"/>
    <property type="project" value="UniProtKB-UniRule"/>
</dbReference>
<feature type="binding site" evidence="6">
    <location>
        <begin position="11"/>
        <end position="13"/>
    </location>
    <ligand>
        <name>NAD(+)</name>
        <dbReference type="ChEBI" id="CHEBI:57540"/>
    </ligand>
</feature>
<keyword evidence="5 6" id="KW-0238">DNA-binding</keyword>
<keyword evidence="3 6" id="KW-0808">Transferase</keyword>
<name>A0A011NMR5_9PROT</name>
<evidence type="ECO:0000313" key="9">
    <source>
        <dbReference type="Proteomes" id="UP000020218"/>
    </source>
</evidence>
<keyword evidence="4 6" id="KW-0548">Nucleotidyltransferase</keyword>
<evidence type="ECO:0000256" key="4">
    <source>
        <dbReference type="ARBA" id="ARBA00022695"/>
    </source>
</evidence>
<dbReference type="EMBL" id="JFAX01000019">
    <property type="protein sequence ID" value="EXI65750.1"/>
    <property type="molecule type" value="Genomic_DNA"/>
</dbReference>
<dbReference type="PROSITE" id="PS52018">
    <property type="entry name" value="DART"/>
    <property type="match status" value="1"/>
</dbReference>
<dbReference type="InterPro" id="IPR029494">
    <property type="entry name" value="DarT"/>
</dbReference>
<dbReference type="Pfam" id="PF14487">
    <property type="entry name" value="DarT"/>
    <property type="match status" value="1"/>
</dbReference>
<organism evidence="8 9">
    <name type="scientific">Candidatus Accumulibacter adjunctus</name>
    <dbReference type="NCBI Taxonomy" id="1454001"/>
    <lineage>
        <taxon>Bacteria</taxon>
        <taxon>Pseudomonadati</taxon>
        <taxon>Pseudomonadota</taxon>
        <taxon>Betaproteobacteria</taxon>
        <taxon>Candidatus Accumulibacter</taxon>
    </lineage>
</organism>
<proteinExistence type="inferred from homology"/>
<feature type="active site" description="Proton acceptor" evidence="6">
    <location>
        <position position="52"/>
    </location>
</feature>
<dbReference type="GO" id="GO:0016757">
    <property type="term" value="F:glycosyltransferase activity"/>
    <property type="evidence" value="ECO:0007669"/>
    <property type="project" value="UniProtKB-UniRule"/>
</dbReference>
<evidence type="ECO:0000259" key="7">
    <source>
        <dbReference type="PROSITE" id="PS52018"/>
    </source>
</evidence>
<dbReference type="GO" id="GO:0016779">
    <property type="term" value="F:nucleotidyltransferase activity"/>
    <property type="evidence" value="ECO:0007669"/>
    <property type="project" value="UniProtKB-UniRule"/>
</dbReference>